<organism evidence="1 2">
    <name type="scientific">Cytospora paraplurivora</name>
    <dbReference type="NCBI Taxonomy" id="2898453"/>
    <lineage>
        <taxon>Eukaryota</taxon>
        <taxon>Fungi</taxon>
        <taxon>Dikarya</taxon>
        <taxon>Ascomycota</taxon>
        <taxon>Pezizomycotina</taxon>
        <taxon>Sordariomycetes</taxon>
        <taxon>Sordariomycetidae</taxon>
        <taxon>Diaporthales</taxon>
        <taxon>Cytosporaceae</taxon>
        <taxon>Cytospora</taxon>
    </lineage>
</organism>
<comment type="caution">
    <text evidence="1">The sequence shown here is derived from an EMBL/GenBank/DDBJ whole genome shotgun (WGS) entry which is preliminary data.</text>
</comment>
<name>A0AAN9UD84_9PEZI</name>
<sequence length="61" mass="6869">MPTDEDLVTNGYIFIGLEELDKTLTVHTSLYDDVRLTVMVYEPRDVSESAGGADSVYRLEQ</sequence>
<gene>
    <name evidence="1" type="ORF">SLS53_002513</name>
</gene>
<evidence type="ECO:0000313" key="1">
    <source>
        <dbReference type="EMBL" id="KAK7745796.1"/>
    </source>
</evidence>
<evidence type="ECO:0000313" key="2">
    <source>
        <dbReference type="Proteomes" id="UP001320245"/>
    </source>
</evidence>
<accession>A0AAN9UD84</accession>
<dbReference type="EMBL" id="JAJSPL020000007">
    <property type="protein sequence ID" value="KAK7745796.1"/>
    <property type="molecule type" value="Genomic_DNA"/>
</dbReference>
<proteinExistence type="predicted"/>
<dbReference type="Proteomes" id="UP001320245">
    <property type="component" value="Unassembled WGS sequence"/>
</dbReference>
<keyword evidence="2" id="KW-1185">Reference proteome</keyword>
<reference evidence="1 2" key="1">
    <citation type="journal article" date="2023" name="PLoS ONE">
        <title>Cytospora paraplurivora sp. nov. isolated from orchards with fruit tree decline syndrome in Ontario, Canada.</title>
        <authorList>
            <person name="Ilyukhin E."/>
            <person name="Nguyen H.D.T."/>
            <person name="Castle A.J."/>
            <person name="Ellouze W."/>
        </authorList>
    </citation>
    <scope>NUCLEOTIDE SEQUENCE [LARGE SCALE GENOMIC DNA]</scope>
    <source>
        <strain evidence="1 2">FDS-564</strain>
    </source>
</reference>
<dbReference type="AlphaFoldDB" id="A0AAN9UD84"/>
<protein>
    <submittedName>
        <fullName evidence="1">Uncharacterized protein</fullName>
    </submittedName>
</protein>